<dbReference type="Gene3D" id="2.60.40.790">
    <property type="match status" value="1"/>
</dbReference>
<keyword evidence="5" id="KW-1185">Reference proteome</keyword>
<evidence type="ECO:0000313" key="6">
    <source>
        <dbReference type="RefSeq" id="XP_054857986.1"/>
    </source>
</evidence>
<dbReference type="InterPro" id="IPR037885">
    <property type="entry name" value="ACD_HspB7"/>
</dbReference>
<gene>
    <name evidence="6" type="primary">HSPB7</name>
</gene>
<name>A0AA97LJM4_EUBMA</name>
<evidence type="ECO:0000259" key="4">
    <source>
        <dbReference type="PROSITE" id="PS01031"/>
    </source>
</evidence>
<dbReference type="CTD" id="27129"/>
<dbReference type="InterPro" id="IPR001436">
    <property type="entry name" value="Alpha-crystallin/sHSP_animal"/>
</dbReference>
<sequence length="185" mass="20190">MLKPLESQGCRRKKSLDLPLTLWGDCWGPPNTHEFAVGLCPSPRRQPSPSQPMEKTHGIFADDFGGFLRPRSEPSAFSGRAGNMGNIKTLGDTYQFAVDVSDFSPEDIVITTSKNQIGVHAEKLAADGTLVNTFTHKCQLPEDVDPTSVTSALGVDGSLTIKARRGLAKQPDHGQQRTFRTEIKI</sequence>
<evidence type="ECO:0000256" key="2">
    <source>
        <dbReference type="RuleBase" id="RU003616"/>
    </source>
</evidence>
<dbReference type="InterPro" id="IPR002068">
    <property type="entry name" value="A-crystallin/Hsp20_dom"/>
</dbReference>
<evidence type="ECO:0000256" key="1">
    <source>
        <dbReference type="PROSITE-ProRule" id="PRU00285"/>
    </source>
</evidence>
<keyword evidence="6" id="KW-0346">Stress response</keyword>
<dbReference type="PANTHER" id="PTHR46907">
    <property type="entry name" value="HEAT SHOCK PROTEIN BETA-7-RELATED"/>
    <property type="match status" value="1"/>
</dbReference>
<dbReference type="SUPFAM" id="SSF49764">
    <property type="entry name" value="HSP20-like chaperones"/>
    <property type="match status" value="1"/>
</dbReference>
<dbReference type="InterPro" id="IPR008978">
    <property type="entry name" value="HSP20-like_chaperone"/>
</dbReference>
<evidence type="ECO:0000256" key="3">
    <source>
        <dbReference type="SAM" id="MobiDB-lite"/>
    </source>
</evidence>
<dbReference type="PANTHER" id="PTHR46907:SF2">
    <property type="entry name" value="HEAT SHOCK PROTEIN BETA-7"/>
    <property type="match status" value="1"/>
</dbReference>
<feature type="region of interest" description="Disordered" evidence="3">
    <location>
        <begin position="166"/>
        <end position="185"/>
    </location>
</feature>
<dbReference type="PROSITE" id="PS01031">
    <property type="entry name" value="SHSP"/>
    <property type="match status" value="1"/>
</dbReference>
<dbReference type="KEGG" id="emc:129345041"/>
<dbReference type="GeneID" id="129345041"/>
<feature type="domain" description="SHSP" evidence="4">
    <location>
        <begin position="75"/>
        <end position="185"/>
    </location>
</feature>
<evidence type="ECO:0000313" key="5">
    <source>
        <dbReference type="Proteomes" id="UP001190640"/>
    </source>
</evidence>
<dbReference type="GO" id="GO:0007507">
    <property type="term" value="P:heart development"/>
    <property type="evidence" value="ECO:0007669"/>
    <property type="project" value="InterPro"/>
</dbReference>
<organism evidence="5 6">
    <name type="scientific">Eublepharis macularius</name>
    <name type="common">Leopard gecko</name>
    <name type="synonym">Cyrtodactylus macularius</name>
    <dbReference type="NCBI Taxonomy" id="481883"/>
    <lineage>
        <taxon>Eukaryota</taxon>
        <taxon>Metazoa</taxon>
        <taxon>Chordata</taxon>
        <taxon>Craniata</taxon>
        <taxon>Vertebrata</taxon>
        <taxon>Euteleostomi</taxon>
        <taxon>Lepidosauria</taxon>
        <taxon>Squamata</taxon>
        <taxon>Bifurcata</taxon>
        <taxon>Gekkota</taxon>
        <taxon>Eublepharidae</taxon>
        <taxon>Eublepharinae</taxon>
        <taxon>Eublepharis</taxon>
    </lineage>
</organism>
<comment type="similarity">
    <text evidence="1 2">Belongs to the small heat shock protein (HSP20) family.</text>
</comment>
<dbReference type="RefSeq" id="XP_054857986.1">
    <property type="nucleotide sequence ID" value="XM_055002011.1"/>
</dbReference>
<dbReference type="CDD" id="cd06479">
    <property type="entry name" value="ACD_HspB7_like"/>
    <property type="match status" value="1"/>
</dbReference>
<dbReference type="GO" id="GO:0005634">
    <property type="term" value="C:nucleus"/>
    <property type="evidence" value="ECO:0007669"/>
    <property type="project" value="TreeGrafter"/>
</dbReference>
<feature type="compositionally biased region" description="Basic and acidic residues" evidence="3">
    <location>
        <begin position="170"/>
        <end position="185"/>
    </location>
</feature>
<accession>A0AA97LJM4</accession>
<protein>
    <submittedName>
        <fullName evidence="6">Heat shock protein beta-7</fullName>
    </submittedName>
</protein>
<dbReference type="Proteomes" id="UP001190640">
    <property type="component" value="Chromosome 17"/>
</dbReference>
<dbReference type="Pfam" id="PF00011">
    <property type="entry name" value="HSP20"/>
    <property type="match status" value="1"/>
</dbReference>
<dbReference type="AlphaFoldDB" id="A0AA97LJM4"/>
<dbReference type="PRINTS" id="PR00299">
    <property type="entry name" value="ACRYSTALLIN"/>
</dbReference>
<dbReference type="GO" id="GO:0005737">
    <property type="term" value="C:cytoplasm"/>
    <property type="evidence" value="ECO:0007669"/>
    <property type="project" value="TreeGrafter"/>
</dbReference>
<reference evidence="6" key="1">
    <citation type="submission" date="2025-08" db="UniProtKB">
        <authorList>
            <consortium name="RefSeq"/>
        </authorList>
    </citation>
    <scope>IDENTIFICATION</scope>
    <source>
        <tissue evidence="6">Blood</tissue>
    </source>
</reference>
<proteinExistence type="inferred from homology"/>